<protein>
    <submittedName>
        <fullName evidence="1">Leucine rich repeats-containing protein</fullName>
    </submittedName>
</protein>
<dbReference type="InterPro" id="IPR026906">
    <property type="entry name" value="LRR_5"/>
</dbReference>
<dbReference type="EMBL" id="GDID01004216">
    <property type="protein sequence ID" value="JAP92390.1"/>
    <property type="molecule type" value="Transcribed_RNA"/>
</dbReference>
<dbReference type="InterPro" id="IPR032675">
    <property type="entry name" value="LRR_dom_sf"/>
</dbReference>
<dbReference type="PANTHER" id="PTHR45661:SF3">
    <property type="entry name" value="IG-LIKE DOMAIN-CONTAINING PROTEIN"/>
    <property type="match status" value="1"/>
</dbReference>
<feature type="non-terminal residue" evidence="1">
    <location>
        <position position="442"/>
    </location>
</feature>
<accession>A0A146K6B8</accession>
<dbReference type="AlphaFoldDB" id="A0A146K6B8"/>
<proteinExistence type="predicted"/>
<dbReference type="InterPro" id="IPR053139">
    <property type="entry name" value="Surface_bspA-like"/>
</dbReference>
<dbReference type="PANTHER" id="PTHR45661">
    <property type="entry name" value="SURFACE ANTIGEN"/>
    <property type="match status" value="1"/>
</dbReference>
<gene>
    <name evidence="1" type="ORF">TPC1_15685</name>
</gene>
<dbReference type="Gene3D" id="3.80.10.10">
    <property type="entry name" value="Ribonuclease Inhibitor"/>
    <property type="match status" value="2"/>
</dbReference>
<sequence length="442" mass="50689">FGSQYKQGMKSKDMVLTDYAVQEMKTGNTIKVNVMNLIFNTKVQENFHNVHNIVVFHAKILKRACDFAFGQFYSLKKAVLPNLEIVEKSMFYSCSALFIADVRSALEIRERSFMGCSSLVHVNIGSAKLIEPYAFAGCYSMCQIENHLIENIPHHCFNQCKTLQHVYFKSVEIAEQTAFNYCEQLKCVIFPQYKDIQNLKCKVISKLPTVKRLLPTGYPRRVFQLYQQVSPSLNNMLTSKNVHLFIVDHILVLKNITKIEADCLQNESIFGVIAPNVVQIGQYAFKNQFNLRYAYFPAVKSIGDQAFQSCNSMRYFVGKPAQIGVSAFEKCNSLVKFDFQECKLVKLNGFHSCESIKNISLPKDIQLELPVFSSCVSLQCLKMENKPEMAQLYSHEIERTEYADDLKENGEENILTEVIRAGLYKNKLQVKLLKCYMKIKTQ</sequence>
<dbReference type="Pfam" id="PF13306">
    <property type="entry name" value="LRR_5"/>
    <property type="match status" value="2"/>
</dbReference>
<name>A0A146K6B8_9EUKA</name>
<organism evidence="1">
    <name type="scientific">Trepomonas sp. PC1</name>
    <dbReference type="NCBI Taxonomy" id="1076344"/>
    <lineage>
        <taxon>Eukaryota</taxon>
        <taxon>Metamonada</taxon>
        <taxon>Diplomonadida</taxon>
        <taxon>Hexamitidae</taxon>
        <taxon>Hexamitinae</taxon>
        <taxon>Trepomonas</taxon>
    </lineage>
</organism>
<evidence type="ECO:0000313" key="1">
    <source>
        <dbReference type="EMBL" id="JAP92390.1"/>
    </source>
</evidence>
<reference evidence="1" key="1">
    <citation type="submission" date="2015-07" db="EMBL/GenBank/DDBJ databases">
        <title>Adaptation to a free-living lifestyle via gene acquisitions in the diplomonad Trepomonas sp. PC1.</title>
        <authorList>
            <person name="Xu F."/>
            <person name="Jerlstrom-Hultqvist J."/>
            <person name="Kolisko M."/>
            <person name="Simpson A.G.B."/>
            <person name="Roger A.J."/>
            <person name="Svard S.G."/>
            <person name="Andersson J.O."/>
        </authorList>
    </citation>
    <scope>NUCLEOTIDE SEQUENCE</scope>
    <source>
        <strain evidence="1">PC1</strain>
    </source>
</reference>
<feature type="non-terminal residue" evidence="1">
    <location>
        <position position="1"/>
    </location>
</feature>
<dbReference type="SUPFAM" id="SSF52047">
    <property type="entry name" value="RNI-like"/>
    <property type="match status" value="1"/>
</dbReference>